<dbReference type="SUPFAM" id="SSF69322">
    <property type="entry name" value="Tricorn protease domain 2"/>
    <property type="match status" value="1"/>
</dbReference>
<protein>
    <recommendedName>
        <fullName evidence="6">BCAS3 domain-containing protein</fullName>
    </recommendedName>
</protein>
<feature type="region of interest" description="Disordered" evidence="3">
    <location>
        <begin position="343"/>
        <end position="374"/>
    </location>
</feature>
<dbReference type="EMBL" id="KB932202">
    <property type="protein sequence ID" value="KCV72150.1"/>
    <property type="molecule type" value="Genomic_DNA"/>
</dbReference>
<keyword evidence="1" id="KW-0853">WD repeat</keyword>
<organism evidence="4">
    <name type="scientific">Fonticula alba</name>
    <name type="common">Slime mold</name>
    <dbReference type="NCBI Taxonomy" id="691883"/>
    <lineage>
        <taxon>Eukaryota</taxon>
        <taxon>Rotosphaerida</taxon>
        <taxon>Fonticulaceae</taxon>
        <taxon>Fonticula</taxon>
    </lineage>
</organism>
<feature type="compositionally biased region" description="Low complexity" evidence="3">
    <location>
        <begin position="159"/>
        <end position="176"/>
    </location>
</feature>
<feature type="compositionally biased region" description="Gly residues" evidence="3">
    <location>
        <begin position="189"/>
        <end position="206"/>
    </location>
</feature>
<dbReference type="InterPro" id="IPR048720">
    <property type="entry name" value="PROPPIN"/>
</dbReference>
<feature type="compositionally biased region" description="Polar residues" evidence="3">
    <location>
        <begin position="357"/>
        <end position="372"/>
    </location>
</feature>
<feature type="compositionally biased region" description="Low complexity" evidence="3">
    <location>
        <begin position="499"/>
        <end position="509"/>
    </location>
</feature>
<reference evidence="4" key="1">
    <citation type="submission" date="2013-04" db="EMBL/GenBank/DDBJ databases">
        <title>The Genome Sequence of Fonticula alba ATCC 38817.</title>
        <authorList>
            <consortium name="The Broad Institute Genomics Platform"/>
            <person name="Russ C."/>
            <person name="Cuomo C."/>
            <person name="Burger G."/>
            <person name="Gray M.W."/>
            <person name="Holland P.W.H."/>
            <person name="King N."/>
            <person name="Lang F.B.F."/>
            <person name="Roger A.J."/>
            <person name="Ruiz-Trillo I."/>
            <person name="Brown M."/>
            <person name="Walker B."/>
            <person name="Young S."/>
            <person name="Zeng Q."/>
            <person name="Gargeya S."/>
            <person name="Fitzgerald M."/>
            <person name="Haas B."/>
            <person name="Abouelleil A."/>
            <person name="Allen A.W."/>
            <person name="Alvarado L."/>
            <person name="Arachchi H.M."/>
            <person name="Berlin A.M."/>
            <person name="Chapman S.B."/>
            <person name="Gainer-Dewar J."/>
            <person name="Goldberg J."/>
            <person name="Griggs A."/>
            <person name="Gujja S."/>
            <person name="Hansen M."/>
            <person name="Howarth C."/>
            <person name="Imamovic A."/>
            <person name="Ireland A."/>
            <person name="Larimer J."/>
            <person name="McCowan C."/>
            <person name="Murphy C."/>
            <person name="Pearson M."/>
            <person name="Poon T.W."/>
            <person name="Priest M."/>
            <person name="Roberts A."/>
            <person name="Saif S."/>
            <person name="Shea T."/>
            <person name="Sisk P."/>
            <person name="Sykes S."/>
            <person name="Wortman J."/>
            <person name="Nusbaum C."/>
            <person name="Birren B."/>
        </authorList>
    </citation>
    <scope>NUCLEOTIDE SEQUENCE [LARGE SCALE GENOMIC DNA]</scope>
    <source>
        <strain evidence="4">ATCC 38817</strain>
    </source>
</reference>
<dbReference type="Proteomes" id="UP000030693">
    <property type="component" value="Unassembled WGS sequence"/>
</dbReference>
<keyword evidence="5" id="KW-1185">Reference proteome</keyword>
<dbReference type="AlphaFoldDB" id="A0A058ZCL2"/>
<evidence type="ECO:0008006" key="6">
    <source>
        <dbReference type="Google" id="ProtNLM"/>
    </source>
</evidence>
<dbReference type="SUPFAM" id="SSF82171">
    <property type="entry name" value="DPP6 N-terminal domain-like"/>
    <property type="match status" value="1"/>
</dbReference>
<evidence type="ECO:0000313" key="5">
    <source>
        <dbReference type="Proteomes" id="UP000030693"/>
    </source>
</evidence>
<feature type="region of interest" description="Disordered" evidence="3">
    <location>
        <begin position="143"/>
        <end position="211"/>
    </location>
</feature>
<evidence type="ECO:0000256" key="1">
    <source>
        <dbReference type="ARBA" id="ARBA00022574"/>
    </source>
</evidence>
<dbReference type="RefSeq" id="XP_009493729.1">
    <property type="nucleotide sequence ID" value="XM_009495454.1"/>
</dbReference>
<name>A0A058ZCL2_FONAL</name>
<evidence type="ECO:0000256" key="3">
    <source>
        <dbReference type="SAM" id="MobiDB-lite"/>
    </source>
</evidence>
<gene>
    <name evidence="4" type="ORF">H696_01554</name>
</gene>
<proteinExistence type="predicted"/>
<keyword evidence="2" id="KW-0677">Repeat</keyword>
<dbReference type="PANTHER" id="PTHR11227">
    <property type="entry name" value="WD-REPEAT PROTEIN INTERACTING WITH PHOSPHOINOSIDES WIPI -RELATED"/>
    <property type="match status" value="1"/>
</dbReference>
<accession>A0A058ZCL2</accession>
<evidence type="ECO:0000256" key="2">
    <source>
        <dbReference type="ARBA" id="ARBA00022737"/>
    </source>
</evidence>
<sequence>MALPVRTHASFSHDRQSVAVWSTDRASPTLQVFSLDPFQRSYSSRPDSEISQVAENGLAHVALSSRLVAFVSRGSSTRWYIYNMSKDVVVYEAQVPTPIRALQLSGNFLAVCLMARLIIYDLNQPHQRPVNVQVSPGRTFPIAPPGVTFSGPDPAASKAGMPSQQPGSQPPAAGSSTWTGQSASPPGPAGYGTYAGGPAGPGGTGGTPARAASLPTAGAEYGHVASSPSISFSYASALASSASSAFGPVYVHLDELEDVILPESGPVPVHLYQNRTFTSPCAFALLSRRGPEGEPSDPSPDEVDIHSAQVLLAYSRGSCVIVADGLTGRSLLSFSVDDSLPSGAAGADAQATAPGSGRTQSAPTSGPGSGSLTDRPCDEGTFFVENLAFSPCGTMLAVATHYATSVTVYDLPKMGQRASGPVARFARGARPARLSYLAFSFTSAVDSGPRRPGDRATASHHVEPALYVLAAASQRPTVHLYRVPTGGTGAAGGAGAGGAASSTSPISSPTGPPGPGGSPSKAGSSADHTGATPHATEVSFPSPSTSGVLGYVASWLPSAARAYIMSGRVTARARLPAGVTSVAACLDSHMRVLHVATACGRLYKYRVGEDDSSECVPTDENLLIGRKLVVADDEDEDGFLEIDASDFQ</sequence>
<feature type="region of interest" description="Disordered" evidence="3">
    <location>
        <begin position="491"/>
        <end position="543"/>
    </location>
</feature>
<dbReference type="GeneID" id="20526279"/>
<evidence type="ECO:0000313" key="4">
    <source>
        <dbReference type="EMBL" id="KCV72150.1"/>
    </source>
</evidence>
<feature type="compositionally biased region" description="Low complexity" evidence="3">
    <location>
        <begin position="343"/>
        <end position="355"/>
    </location>
</feature>